<keyword evidence="2" id="KW-1185">Reference proteome</keyword>
<dbReference type="AlphaFoldDB" id="A0AA39SFV4"/>
<gene>
    <name evidence="1" type="ORF">LWI29_005803</name>
</gene>
<organism evidence="1 2">
    <name type="scientific">Acer saccharum</name>
    <name type="common">Sugar maple</name>
    <dbReference type="NCBI Taxonomy" id="4024"/>
    <lineage>
        <taxon>Eukaryota</taxon>
        <taxon>Viridiplantae</taxon>
        <taxon>Streptophyta</taxon>
        <taxon>Embryophyta</taxon>
        <taxon>Tracheophyta</taxon>
        <taxon>Spermatophyta</taxon>
        <taxon>Magnoliopsida</taxon>
        <taxon>eudicotyledons</taxon>
        <taxon>Gunneridae</taxon>
        <taxon>Pentapetalae</taxon>
        <taxon>rosids</taxon>
        <taxon>malvids</taxon>
        <taxon>Sapindales</taxon>
        <taxon>Sapindaceae</taxon>
        <taxon>Hippocastanoideae</taxon>
        <taxon>Acereae</taxon>
        <taxon>Acer</taxon>
    </lineage>
</organism>
<reference evidence="1" key="2">
    <citation type="submission" date="2023-06" db="EMBL/GenBank/DDBJ databases">
        <authorList>
            <person name="Swenson N.G."/>
            <person name="Wegrzyn J.L."/>
            <person name="Mcevoy S.L."/>
        </authorList>
    </citation>
    <scope>NUCLEOTIDE SEQUENCE</scope>
    <source>
        <strain evidence="1">NS2018</strain>
        <tissue evidence="1">Leaf</tissue>
    </source>
</reference>
<evidence type="ECO:0000313" key="2">
    <source>
        <dbReference type="Proteomes" id="UP001168877"/>
    </source>
</evidence>
<name>A0AA39SFV4_ACESA</name>
<sequence>MLRMRWMPGFQLSTKQEVVPSTEKEVAGSVLLSRGLRVGYDYASKEDQSIQHINEYMSLLAKRRESDPDDYRHSLILMSSEFYTKLNVDWKRIIEVDNKAQSSFDALAYEYLSDWIEYGCGKKPR</sequence>
<accession>A0AA39SFV4</accession>
<proteinExistence type="predicted"/>
<dbReference type="Proteomes" id="UP001168877">
    <property type="component" value="Unassembled WGS sequence"/>
</dbReference>
<dbReference type="EMBL" id="JAUESC010000381">
    <property type="protein sequence ID" value="KAK0588810.1"/>
    <property type="molecule type" value="Genomic_DNA"/>
</dbReference>
<evidence type="ECO:0000313" key="1">
    <source>
        <dbReference type="EMBL" id="KAK0588810.1"/>
    </source>
</evidence>
<protein>
    <submittedName>
        <fullName evidence="1">Uncharacterized protein</fullName>
    </submittedName>
</protein>
<reference evidence="1" key="1">
    <citation type="journal article" date="2022" name="Plant J.">
        <title>Strategies of tolerance reflected in two North American maple genomes.</title>
        <authorList>
            <person name="McEvoy S.L."/>
            <person name="Sezen U.U."/>
            <person name="Trouern-Trend A."/>
            <person name="McMahon S.M."/>
            <person name="Schaberg P.G."/>
            <person name="Yang J."/>
            <person name="Wegrzyn J.L."/>
            <person name="Swenson N.G."/>
        </authorList>
    </citation>
    <scope>NUCLEOTIDE SEQUENCE</scope>
    <source>
        <strain evidence="1">NS2018</strain>
    </source>
</reference>
<comment type="caution">
    <text evidence="1">The sequence shown here is derived from an EMBL/GenBank/DDBJ whole genome shotgun (WGS) entry which is preliminary data.</text>
</comment>